<organism evidence="1">
    <name type="scientific">Cacopsylla melanoneura</name>
    <dbReference type="NCBI Taxonomy" id="428564"/>
    <lineage>
        <taxon>Eukaryota</taxon>
        <taxon>Metazoa</taxon>
        <taxon>Ecdysozoa</taxon>
        <taxon>Arthropoda</taxon>
        <taxon>Hexapoda</taxon>
        <taxon>Insecta</taxon>
        <taxon>Pterygota</taxon>
        <taxon>Neoptera</taxon>
        <taxon>Paraneoptera</taxon>
        <taxon>Hemiptera</taxon>
        <taxon>Sternorrhyncha</taxon>
        <taxon>Psylloidea</taxon>
        <taxon>Psyllidae</taxon>
        <taxon>Psyllinae</taxon>
        <taxon>Cacopsylla</taxon>
    </lineage>
</organism>
<accession>A0A8D9E8X6</accession>
<evidence type="ECO:0000313" key="1">
    <source>
        <dbReference type="EMBL" id="CAG6743729.1"/>
    </source>
</evidence>
<dbReference type="EMBL" id="HBUF01452940">
    <property type="protein sequence ID" value="CAG6743729.1"/>
    <property type="molecule type" value="Transcribed_RNA"/>
</dbReference>
<proteinExistence type="predicted"/>
<sequence>MQFPLFSRRNKDVSLLYVPILMRTSVSVYLCIPSMCSACIVYTTSINNVCVPVHYTVYSIGRTRPVEPEEKSDNVALMNYTTTTSTQKENGIKKKLQGLSCNLLQLLFQHKNIEEL</sequence>
<name>A0A8D9E8X6_9HEMI</name>
<dbReference type="EMBL" id="HBUF01452941">
    <property type="protein sequence ID" value="CAG6743731.1"/>
    <property type="molecule type" value="Transcribed_RNA"/>
</dbReference>
<dbReference type="AlphaFoldDB" id="A0A8D9E8X6"/>
<protein>
    <submittedName>
        <fullName evidence="1">Uncharacterized protein</fullName>
    </submittedName>
</protein>
<reference evidence="1" key="1">
    <citation type="submission" date="2021-05" db="EMBL/GenBank/DDBJ databases">
        <authorList>
            <person name="Alioto T."/>
            <person name="Alioto T."/>
            <person name="Gomez Garrido J."/>
        </authorList>
    </citation>
    <scope>NUCLEOTIDE SEQUENCE</scope>
</reference>